<name>A0AAN8J5K2_PATCE</name>
<dbReference type="PANTHER" id="PTHR22901:SF0">
    <property type="entry name" value="SIALATE O-ACETYLESTERASE"/>
    <property type="match status" value="1"/>
</dbReference>
<dbReference type="Pfam" id="PF03629">
    <property type="entry name" value="SASA"/>
    <property type="match status" value="1"/>
</dbReference>
<dbReference type="EMBL" id="JAZGQO010000014">
    <property type="protein sequence ID" value="KAK6169987.1"/>
    <property type="molecule type" value="Genomic_DNA"/>
</dbReference>
<dbReference type="SUPFAM" id="SSF52266">
    <property type="entry name" value="SGNH hydrolase"/>
    <property type="match status" value="1"/>
</dbReference>
<dbReference type="Proteomes" id="UP001347796">
    <property type="component" value="Unassembled WGS sequence"/>
</dbReference>
<feature type="signal peptide" evidence="2">
    <location>
        <begin position="1"/>
        <end position="19"/>
    </location>
</feature>
<comment type="caution">
    <text evidence="4">The sequence shown here is derived from an EMBL/GenBank/DDBJ whole genome shotgun (WGS) entry which is preliminary data.</text>
</comment>
<accession>A0AAN8J5K2</accession>
<evidence type="ECO:0000313" key="5">
    <source>
        <dbReference type="Proteomes" id="UP001347796"/>
    </source>
</evidence>
<dbReference type="GO" id="GO:0001681">
    <property type="term" value="F:sialate O-acetylesterase activity"/>
    <property type="evidence" value="ECO:0007669"/>
    <property type="project" value="InterPro"/>
</dbReference>
<dbReference type="InterPro" id="IPR036514">
    <property type="entry name" value="SGNH_hydro_sf"/>
</dbReference>
<evidence type="ECO:0000256" key="1">
    <source>
        <dbReference type="ARBA" id="ARBA00022801"/>
    </source>
</evidence>
<keyword evidence="5" id="KW-1185">Reference proteome</keyword>
<keyword evidence="1" id="KW-0378">Hydrolase</keyword>
<sequence>MKVLFTLCFIFLYFKGYQGQKGSRKDATLSLASSYGDHMVLQKAPAFPGIWGYSSNIGDVITVQLLNTKILQQIQTTVRMGPEGKGVWKVLLSPVGAGGPYSIKIYNSEGDIITINDVLFGDVWVCSGQSNMQFTVAGVYNATAEIADAASFPDIRVFTVAMETATVPQYDFISVEEPWSVASPASVGHGNWTYFSAVCWLYGKYLHQKLNYPIGLVASDWGGTPIETWSSTDALQKCGLTEDSNTDTDEQVNAVPTGHSLLWNAMIHPFLNYTIYGAIWYQGEANAGNPSLYNCTFPAMIDDWRVKFSENKVQTSGNFPFGFVQLAADRDDATISTGFPGIRWSQTASYGMVPNPTMKNVFMAVAMDLPDYKSPFGSVHPRDKQTVATRLTLSGLAVAYSIPEKFQGPFPSNVAFDEQNTKLIITYDMGQTVITTRSQNGFEFCCSASTDVSVCETASLTSWFPVTSLTSSSTTVTLNVPTSCSNQQMHMLRYAWRESPCPYKQCAVYSVVNELPGPPFKMMLSK</sequence>
<dbReference type="Gene3D" id="3.40.50.1110">
    <property type="entry name" value="SGNH hydrolase"/>
    <property type="match status" value="1"/>
</dbReference>
<evidence type="ECO:0000313" key="4">
    <source>
        <dbReference type="EMBL" id="KAK6169987.1"/>
    </source>
</evidence>
<evidence type="ECO:0000256" key="2">
    <source>
        <dbReference type="SAM" id="SignalP"/>
    </source>
</evidence>
<reference evidence="4 5" key="1">
    <citation type="submission" date="2024-01" db="EMBL/GenBank/DDBJ databases">
        <title>The genome of the rayed Mediterranean limpet Patella caerulea (Linnaeus, 1758).</title>
        <authorList>
            <person name="Anh-Thu Weber A."/>
            <person name="Halstead-Nussloch G."/>
        </authorList>
    </citation>
    <scope>NUCLEOTIDE SEQUENCE [LARGE SCALE GENOMIC DNA]</scope>
    <source>
        <strain evidence="4">AATW-2023a</strain>
        <tissue evidence="4">Whole specimen</tissue>
    </source>
</reference>
<dbReference type="GO" id="GO:0005975">
    <property type="term" value="P:carbohydrate metabolic process"/>
    <property type="evidence" value="ECO:0007669"/>
    <property type="project" value="TreeGrafter"/>
</dbReference>
<evidence type="ECO:0000259" key="3">
    <source>
        <dbReference type="Pfam" id="PF03629"/>
    </source>
</evidence>
<keyword evidence="2" id="KW-0732">Signal</keyword>
<proteinExistence type="predicted"/>
<dbReference type="AlphaFoldDB" id="A0AAN8J5K2"/>
<dbReference type="PANTHER" id="PTHR22901">
    <property type="entry name" value="SIALATE O-ACETYLESTERASE"/>
    <property type="match status" value="1"/>
</dbReference>
<feature type="chain" id="PRO_5043053848" description="Sialate O-acetylesterase domain-containing protein" evidence="2">
    <location>
        <begin position="20"/>
        <end position="526"/>
    </location>
</feature>
<feature type="domain" description="Sialate O-acetylesterase" evidence="3">
    <location>
        <begin position="122"/>
        <end position="328"/>
    </location>
</feature>
<protein>
    <recommendedName>
        <fullName evidence="3">Sialate O-acetylesterase domain-containing protein</fullName>
    </recommendedName>
</protein>
<dbReference type="InterPro" id="IPR005181">
    <property type="entry name" value="SASA"/>
</dbReference>
<gene>
    <name evidence="4" type="ORF">SNE40_018488</name>
</gene>
<dbReference type="InterPro" id="IPR039329">
    <property type="entry name" value="SIAE"/>
</dbReference>
<organism evidence="4 5">
    <name type="scientific">Patella caerulea</name>
    <name type="common">Rayed Mediterranean limpet</name>
    <dbReference type="NCBI Taxonomy" id="87958"/>
    <lineage>
        <taxon>Eukaryota</taxon>
        <taxon>Metazoa</taxon>
        <taxon>Spiralia</taxon>
        <taxon>Lophotrochozoa</taxon>
        <taxon>Mollusca</taxon>
        <taxon>Gastropoda</taxon>
        <taxon>Patellogastropoda</taxon>
        <taxon>Patelloidea</taxon>
        <taxon>Patellidae</taxon>
        <taxon>Patella</taxon>
    </lineage>
</organism>